<evidence type="ECO:0000256" key="2">
    <source>
        <dbReference type="ARBA" id="ARBA00022801"/>
    </source>
</evidence>
<dbReference type="Pfam" id="PF07859">
    <property type="entry name" value="Abhydrolase_3"/>
    <property type="match status" value="1"/>
</dbReference>
<dbReference type="PANTHER" id="PTHR48081">
    <property type="entry name" value="AB HYDROLASE SUPERFAMILY PROTEIN C4A8.06C"/>
    <property type="match status" value="1"/>
</dbReference>
<organism evidence="4 5">
    <name type="scientific">Thalassolituus hydrocarboniclasticus</name>
    <dbReference type="NCBI Taxonomy" id="2742796"/>
    <lineage>
        <taxon>Bacteria</taxon>
        <taxon>Pseudomonadati</taxon>
        <taxon>Pseudomonadota</taxon>
        <taxon>Gammaproteobacteria</taxon>
        <taxon>Oceanospirillales</taxon>
        <taxon>Oceanospirillaceae</taxon>
        <taxon>Thalassolituus</taxon>
    </lineage>
</organism>
<dbReference type="EMBL" id="CP054475">
    <property type="protein sequence ID" value="UXD88831.1"/>
    <property type="molecule type" value="Genomic_DNA"/>
</dbReference>
<sequence>MASLSARLTRTLLRTLVQPTFTPGFGLKRQRQRLNTLQQLMPMPFGVRKQTTPCGGIPAWRLTPATVHEAGSAQNAGASVMLYLHGGGYVVGSPTSHGEMVARIARQCSLDTWLIDYRLAPEHPAPAALEDALCAYRTLSAQGPVIIAGDSAGGGLSLALTAAVLQQQLPHPQALVLFSPWCDLSCSGASISEREEREVLLQTDWLYFAAEQYAGQQDLDNPHISPLHADFSDFPPTLIQVGSEEILYDDSVRLAQRMRHAGVEVTLSEYPQMWHVFQLHAGYMPEARQALNEIAAFTRQQQKRG</sequence>
<feature type="domain" description="Alpha/beta hydrolase fold-3" evidence="3">
    <location>
        <begin position="81"/>
        <end position="278"/>
    </location>
</feature>
<dbReference type="PANTHER" id="PTHR48081:SF30">
    <property type="entry name" value="ACETYL-HYDROLASE LIPR-RELATED"/>
    <property type="match status" value="1"/>
</dbReference>
<gene>
    <name evidence="4" type="ORF">HUF19_15905</name>
</gene>
<proteinExistence type="inferred from homology"/>
<dbReference type="InterPro" id="IPR002168">
    <property type="entry name" value="Lipase_GDXG_HIS_AS"/>
</dbReference>
<evidence type="ECO:0000256" key="1">
    <source>
        <dbReference type="ARBA" id="ARBA00010515"/>
    </source>
</evidence>
<dbReference type="PROSITE" id="PS01173">
    <property type="entry name" value="LIPASE_GDXG_HIS"/>
    <property type="match status" value="1"/>
</dbReference>
<reference evidence="5" key="1">
    <citation type="submission" date="2020-06" db="EMBL/GenBank/DDBJ databases">
        <title>Thalassolituus marinus alknpb1M-1, a hydrocarbon-degrading bacterium isolated from the deep-sea overlying water using an in-situ strategy from the South China Sea basin.</title>
        <authorList>
            <person name="Dong C."/>
            <person name="Chen Y."/>
            <person name="Shao Z."/>
        </authorList>
    </citation>
    <scope>NUCLEOTIDE SEQUENCE [LARGE SCALE GENOMIC DNA]</scope>
    <source>
        <strain evidence="5">alknpb1M-1</strain>
    </source>
</reference>
<name>A0ABY6ACR6_9GAMM</name>
<dbReference type="RefSeq" id="WP_260997556.1">
    <property type="nucleotide sequence ID" value="NZ_CP054475.1"/>
</dbReference>
<dbReference type="Proteomes" id="UP001065322">
    <property type="component" value="Chromosome"/>
</dbReference>
<protein>
    <submittedName>
        <fullName evidence="4">Alpha/beta hydrolase</fullName>
    </submittedName>
</protein>
<evidence type="ECO:0000259" key="3">
    <source>
        <dbReference type="Pfam" id="PF07859"/>
    </source>
</evidence>
<dbReference type="InterPro" id="IPR050300">
    <property type="entry name" value="GDXG_lipolytic_enzyme"/>
</dbReference>
<comment type="similarity">
    <text evidence="1">Belongs to the 'GDXG' lipolytic enzyme family.</text>
</comment>
<evidence type="ECO:0000313" key="4">
    <source>
        <dbReference type="EMBL" id="UXD88831.1"/>
    </source>
</evidence>
<dbReference type="SUPFAM" id="SSF53474">
    <property type="entry name" value="alpha/beta-Hydrolases"/>
    <property type="match status" value="1"/>
</dbReference>
<dbReference type="GO" id="GO:0016787">
    <property type="term" value="F:hydrolase activity"/>
    <property type="evidence" value="ECO:0007669"/>
    <property type="project" value="UniProtKB-KW"/>
</dbReference>
<accession>A0ABY6ACR6</accession>
<keyword evidence="2 4" id="KW-0378">Hydrolase</keyword>
<dbReference type="Gene3D" id="3.40.50.1820">
    <property type="entry name" value="alpha/beta hydrolase"/>
    <property type="match status" value="1"/>
</dbReference>
<keyword evidence="5" id="KW-1185">Reference proteome</keyword>
<evidence type="ECO:0000313" key="5">
    <source>
        <dbReference type="Proteomes" id="UP001065322"/>
    </source>
</evidence>
<dbReference type="InterPro" id="IPR029058">
    <property type="entry name" value="AB_hydrolase_fold"/>
</dbReference>
<dbReference type="InterPro" id="IPR013094">
    <property type="entry name" value="AB_hydrolase_3"/>
</dbReference>